<dbReference type="CDD" id="cd17324">
    <property type="entry name" value="MFS_NepI_like"/>
    <property type="match status" value="1"/>
</dbReference>
<dbReference type="GO" id="GO:0022857">
    <property type="term" value="F:transmembrane transporter activity"/>
    <property type="evidence" value="ECO:0007669"/>
    <property type="project" value="InterPro"/>
</dbReference>
<dbReference type="InterPro" id="IPR011701">
    <property type="entry name" value="MFS"/>
</dbReference>
<dbReference type="RefSeq" id="WP_296941923.1">
    <property type="nucleotide sequence ID" value="NZ_LT599032.1"/>
</dbReference>
<keyword evidence="2 4" id="KW-1133">Transmembrane helix</keyword>
<feature type="domain" description="Major facilitator superfamily (MFS) profile" evidence="5">
    <location>
        <begin position="16"/>
        <end position="395"/>
    </location>
</feature>
<evidence type="ECO:0000256" key="2">
    <source>
        <dbReference type="ARBA" id="ARBA00022989"/>
    </source>
</evidence>
<dbReference type="EMBL" id="FLUM01000003">
    <property type="protein sequence ID" value="SBW02116.1"/>
    <property type="molecule type" value="Genomic_DNA"/>
</dbReference>
<sequence>MVLSNDENKQYLAKSTLWLMAVGAGLVVANNYYNQPLLGMIAKEFGESEAAVSRVAMFTQIGYAAGLLLIIPLGDMFRRKKIVLIDFIFIILSLLIFAFSKSLTVMIVASFFIGLTSVVPQIFVPIAAQLSAPEEKGRNVGIVMSGLLIGILASRVFSGLLGEYLGWREVFYIAAGMMVVLGILIAWLLPNMQPTFKGTYSQLMGSIFRYTKEIPSLRLASLRGALGFGSFSMFWTTLTFRLEQAPFFQGSDVAGSLGLVGIVGALAASVTGSVSGKVNKNKIILIASLLMLLSWGIFGFSGNTYIGLIAGIILLDMGLQGMHVTNQTIVFSTHPEASNRLNTVYMVSYFIGGSVGTFLGGIAWQYYGWNGVVSVGGLLILLCLSIHILLCNRTKYKM</sequence>
<feature type="transmembrane region" description="Helical" evidence="4">
    <location>
        <begin position="140"/>
        <end position="158"/>
    </location>
</feature>
<dbReference type="SUPFAM" id="SSF103473">
    <property type="entry name" value="MFS general substrate transporter"/>
    <property type="match status" value="1"/>
</dbReference>
<evidence type="ECO:0000256" key="3">
    <source>
        <dbReference type="ARBA" id="ARBA00023136"/>
    </source>
</evidence>
<feature type="transmembrane region" description="Helical" evidence="4">
    <location>
        <begin position="283"/>
        <end position="300"/>
    </location>
</feature>
<name>A0A212JRP4_9BACT</name>
<feature type="transmembrane region" description="Helical" evidence="4">
    <location>
        <begin position="219"/>
        <end position="238"/>
    </location>
</feature>
<dbReference type="PANTHER" id="PTHR42910:SF1">
    <property type="entry name" value="MAJOR FACILITATOR SUPERFAMILY (MFS) PROFILE DOMAIN-CONTAINING PROTEIN"/>
    <property type="match status" value="1"/>
</dbReference>
<keyword evidence="1 4" id="KW-0812">Transmembrane</keyword>
<evidence type="ECO:0000256" key="4">
    <source>
        <dbReference type="SAM" id="Phobius"/>
    </source>
</evidence>
<dbReference type="PANTHER" id="PTHR42910">
    <property type="entry name" value="TRANSPORTER SCO4007-RELATED"/>
    <property type="match status" value="1"/>
</dbReference>
<feature type="transmembrane region" description="Helical" evidence="4">
    <location>
        <begin position="170"/>
        <end position="189"/>
    </location>
</feature>
<dbReference type="Pfam" id="PF07690">
    <property type="entry name" value="MFS_1"/>
    <property type="match status" value="1"/>
</dbReference>
<protein>
    <submittedName>
        <fullName evidence="6">Uncharacterized transporter YgaY</fullName>
    </submittedName>
</protein>
<feature type="transmembrane region" description="Helical" evidence="4">
    <location>
        <begin position="105"/>
        <end position="128"/>
    </location>
</feature>
<dbReference type="InterPro" id="IPR036259">
    <property type="entry name" value="MFS_trans_sf"/>
</dbReference>
<proteinExistence type="predicted"/>
<reference evidence="6" key="1">
    <citation type="submission" date="2016-04" db="EMBL/GenBank/DDBJ databases">
        <authorList>
            <person name="Evans L.H."/>
            <person name="Alamgir A."/>
            <person name="Owens N."/>
            <person name="Weber N.D."/>
            <person name="Virtaneva K."/>
            <person name="Barbian K."/>
            <person name="Babar A."/>
            <person name="Rosenke K."/>
        </authorList>
    </citation>
    <scope>NUCLEOTIDE SEQUENCE</scope>
    <source>
        <strain evidence="6">86-1</strain>
    </source>
</reference>
<feature type="transmembrane region" description="Helical" evidence="4">
    <location>
        <begin position="306"/>
        <end position="324"/>
    </location>
</feature>
<feature type="transmembrane region" description="Helical" evidence="4">
    <location>
        <begin position="344"/>
        <end position="366"/>
    </location>
</feature>
<feature type="transmembrane region" description="Helical" evidence="4">
    <location>
        <begin position="253"/>
        <end position="271"/>
    </location>
</feature>
<dbReference type="InterPro" id="IPR020846">
    <property type="entry name" value="MFS_dom"/>
</dbReference>
<dbReference type="AlphaFoldDB" id="A0A212JRP4"/>
<keyword evidence="3 4" id="KW-0472">Membrane</keyword>
<accession>A0A212JRP4</accession>
<dbReference type="PROSITE" id="PS50850">
    <property type="entry name" value="MFS"/>
    <property type="match status" value="1"/>
</dbReference>
<evidence type="ECO:0000259" key="5">
    <source>
        <dbReference type="PROSITE" id="PS50850"/>
    </source>
</evidence>
<feature type="transmembrane region" description="Helical" evidence="4">
    <location>
        <begin position="82"/>
        <end position="99"/>
    </location>
</feature>
<gene>
    <name evidence="6" type="primary">ygaY</name>
    <name evidence="6" type="ORF">KL86DYS1_30192</name>
</gene>
<evidence type="ECO:0000256" key="1">
    <source>
        <dbReference type="ARBA" id="ARBA00022692"/>
    </source>
</evidence>
<dbReference type="Gene3D" id="1.20.1250.20">
    <property type="entry name" value="MFS general substrate transporter like domains"/>
    <property type="match status" value="1"/>
</dbReference>
<evidence type="ECO:0000313" key="6">
    <source>
        <dbReference type="EMBL" id="SBW02116.1"/>
    </source>
</evidence>
<feature type="transmembrane region" description="Helical" evidence="4">
    <location>
        <begin position="372"/>
        <end position="391"/>
    </location>
</feature>
<feature type="transmembrane region" description="Helical" evidence="4">
    <location>
        <begin position="12"/>
        <end position="32"/>
    </location>
</feature>
<organism evidence="6">
    <name type="scientific">uncultured Dysgonomonas sp</name>
    <dbReference type="NCBI Taxonomy" id="206096"/>
    <lineage>
        <taxon>Bacteria</taxon>
        <taxon>Pseudomonadati</taxon>
        <taxon>Bacteroidota</taxon>
        <taxon>Bacteroidia</taxon>
        <taxon>Bacteroidales</taxon>
        <taxon>Dysgonomonadaceae</taxon>
        <taxon>Dysgonomonas</taxon>
        <taxon>environmental samples</taxon>
    </lineage>
</organism>